<keyword evidence="3" id="KW-1185">Reference proteome</keyword>
<gene>
    <name evidence="2" type="ORF">SO694_00156012</name>
</gene>
<sequence>MGAGRFDEEDDDEDPLASGGWSRPRPPRDDDDDDDDGHDASQLVRISSSLILDDGCRGLRDVARRAARRRRRRRRPSAAGRPGRVDEALLVDAEAAVAAAAAVLAADGRGAPAVGGGAPFRAPGGALEPMRAREPRGRDAARAAAAMESPVVGALEFGEVVDVAGHAESSCGGVAEVPGRGWASAKLLLPAGAAGAARAAEADAWRRALRLLAAAARRPAARPPSPAAKRATFDCTSAARDDATVAGLEGLCLGVAALPGSAAAPGAAAADATLAASLRVFAVRDAEAAVASAPREGPPGARVRAPGRWGARRDLAGRAARRARRETTADLGDRAVKHSVVCAGLGAFATARVPATRSSAPARDSGPTSARARRAALAGPPGRAPGAWRARAPARTPAASTAAARPRAPRSAGAPPRTGGRVPRRSTATSSSTRRGQRASRGS</sequence>
<accession>A0ABR1G0P5</accession>
<evidence type="ECO:0000256" key="1">
    <source>
        <dbReference type="SAM" id="MobiDB-lite"/>
    </source>
</evidence>
<feature type="region of interest" description="Disordered" evidence="1">
    <location>
        <begin position="1"/>
        <end position="43"/>
    </location>
</feature>
<feature type="compositionally biased region" description="Basic residues" evidence="1">
    <location>
        <begin position="65"/>
        <end position="76"/>
    </location>
</feature>
<dbReference type="EMBL" id="JBBJCI010000150">
    <property type="protein sequence ID" value="KAK7242084.1"/>
    <property type="molecule type" value="Genomic_DNA"/>
</dbReference>
<feature type="compositionally biased region" description="Low complexity" evidence="1">
    <location>
        <begin position="367"/>
        <end position="443"/>
    </location>
</feature>
<evidence type="ECO:0000313" key="2">
    <source>
        <dbReference type="EMBL" id="KAK7242084.1"/>
    </source>
</evidence>
<name>A0ABR1G0P5_AURAN</name>
<comment type="caution">
    <text evidence="2">The sequence shown here is derived from an EMBL/GenBank/DDBJ whole genome shotgun (WGS) entry which is preliminary data.</text>
</comment>
<feature type="region of interest" description="Disordered" evidence="1">
    <location>
        <begin position="354"/>
        <end position="443"/>
    </location>
</feature>
<dbReference type="Proteomes" id="UP001363151">
    <property type="component" value="Unassembled WGS sequence"/>
</dbReference>
<feature type="region of interest" description="Disordered" evidence="1">
    <location>
        <begin position="64"/>
        <end position="83"/>
    </location>
</feature>
<reference evidence="2 3" key="1">
    <citation type="submission" date="2024-03" db="EMBL/GenBank/DDBJ databases">
        <title>Aureococcus anophagefferens CCMP1851 and Kratosvirus quantuckense: Draft genome of a second virus-susceptible host strain in the model system.</title>
        <authorList>
            <person name="Chase E."/>
            <person name="Truchon A.R."/>
            <person name="Schepens W."/>
            <person name="Wilhelm S.W."/>
        </authorList>
    </citation>
    <scope>NUCLEOTIDE SEQUENCE [LARGE SCALE GENOMIC DNA]</scope>
    <source>
        <strain evidence="2 3">CCMP1851</strain>
    </source>
</reference>
<evidence type="ECO:0000313" key="3">
    <source>
        <dbReference type="Proteomes" id="UP001363151"/>
    </source>
</evidence>
<protein>
    <submittedName>
        <fullName evidence="2">Uncharacterized protein</fullName>
    </submittedName>
</protein>
<organism evidence="2 3">
    <name type="scientific">Aureococcus anophagefferens</name>
    <name type="common">Harmful bloom alga</name>
    <dbReference type="NCBI Taxonomy" id="44056"/>
    <lineage>
        <taxon>Eukaryota</taxon>
        <taxon>Sar</taxon>
        <taxon>Stramenopiles</taxon>
        <taxon>Ochrophyta</taxon>
        <taxon>Pelagophyceae</taxon>
        <taxon>Pelagomonadales</taxon>
        <taxon>Pelagomonadaceae</taxon>
        <taxon>Aureococcus</taxon>
    </lineage>
</organism>
<proteinExistence type="predicted"/>